<dbReference type="Gene3D" id="3.40.30.10">
    <property type="entry name" value="Glutaredoxin"/>
    <property type="match status" value="1"/>
</dbReference>
<dbReference type="CDD" id="cd02972">
    <property type="entry name" value="DsbA_family"/>
    <property type="match status" value="1"/>
</dbReference>
<comment type="similarity">
    <text evidence="1">Belongs to the thioredoxin family. DsbA subfamily.</text>
</comment>
<proteinExistence type="inferred from homology"/>
<dbReference type="PANTHER" id="PTHR13887">
    <property type="entry name" value="GLUTATHIONE S-TRANSFERASE KAPPA"/>
    <property type="match status" value="1"/>
</dbReference>
<evidence type="ECO:0000256" key="3">
    <source>
        <dbReference type="ARBA" id="ARBA00023002"/>
    </source>
</evidence>
<dbReference type="GO" id="GO:0016491">
    <property type="term" value="F:oxidoreductase activity"/>
    <property type="evidence" value="ECO:0007669"/>
    <property type="project" value="UniProtKB-KW"/>
</dbReference>
<feature type="domain" description="Thioredoxin" evidence="6">
    <location>
        <begin position="2"/>
        <end position="192"/>
    </location>
</feature>
<keyword evidence="2" id="KW-0732">Signal</keyword>
<evidence type="ECO:0000313" key="7">
    <source>
        <dbReference type="EMBL" id="OHA14796.1"/>
    </source>
</evidence>
<evidence type="ECO:0000256" key="2">
    <source>
        <dbReference type="ARBA" id="ARBA00022729"/>
    </source>
</evidence>
<keyword evidence="5" id="KW-0676">Redox-active center</keyword>
<comment type="caution">
    <text evidence="7">The sequence shown here is derived from an EMBL/GenBank/DDBJ whole genome shotgun (WGS) entry which is preliminary data.</text>
</comment>
<protein>
    <recommendedName>
        <fullName evidence="6">Thioredoxin domain-containing protein</fullName>
    </recommendedName>
</protein>
<evidence type="ECO:0000256" key="1">
    <source>
        <dbReference type="ARBA" id="ARBA00005791"/>
    </source>
</evidence>
<keyword evidence="3" id="KW-0560">Oxidoreductase</keyword>
<keyword evidence="4" id="KW-1015">Disulfide bond</keyword>
<evidence type="ECO:0000256" key="4">
    <source>
        <dbReference type="ARBA" id="ARBA00023157"/>
    </source>
</evidence>
<dbReference type="Proteomes" id="UP000178302">
    <property type="component" value="Unassembled WGS sequence"/>
</dbReference>
<evidence type="ECO:0000313" key="8">
    <source>
        <dbReference type="Proteomes" id="UP000178302"/>
    </source>
</evidence>
<dbReference type="EMBL" id="MHQZ01000004">
    <property type="protein sequence ID" value="OHA14796.1"/>
    <property type="molecule type" value="Genomic_DNA"/>
</dbReference>
<dbReference type="PROSITE" id="PS51352">
    <property type="entry name" value="THIOREDOXIN_2"/>
    <property type="match status" value="1"/>
</dbReference>
<sequence length="192" mass="21811">MVRLASRSPSPASPPLSSVGAISESDWFLGSKNSKVALIEYSDFQCPACKYYHSFIKDLNYEFGEKITFAYRHFPLPQHENAKPASYAAEAAGKQGKFWEMHDLIFENQDRWSSEENTEDLFVNYASGLGLDIEQFKKDIGSETIIDKVNNDFQSGQQARISGTPTFFLNGKKIDNPRDYDEFKKLIEDALQ</sequence>
<dbReference type="PANTHER" id="PTHR13887:SF14">
    <property type="entry name" value="DISULFIDE BOND FORMATION PROTEIN D"/>
    <property type="match status" value="1"/>
</dbReference>
<dbReference type="SUPFAM" id="SSF52833">
    <property type="entry name" value="Thioredoxin-like"/>
    <property type="match status" value="1"/>
</dbReference>
<dbReference type="InterPro" id="IPR012336">
    <property type="entry name" value="Thioredoxin-like_fold"/>
</dbReference>
<dbReference type="InterPro" id="IPR036249">
    <property type="entry name" value="Thioredoxin-like_sf"/>
</dbReference>
<name>A0A1G2LT46_9BACT</name>
<dbReference type="AlphaFoldDB" id="A0A1G2LT46"/>
<dbReference type="InterPro" id="IPR013766">
    <property type="entry name" value="Thioredoxin_domain"/>
</dbReference>
<organism evidence="7 8">
    <name type="scientific">Candidatus Tagabacteria bacterium RIFCSPLOWO2_01_FULL_39_11</name>
    <dbReference type="NCBI Taxonomy" id="1802295"/>
    <lineage>
        <taxon>Bacteria</taxon>
        <taxon>Candidatus Tagaibacteriota</taxon>
    </lineage>
</organism>
<accession>A0A1G2LT46</accession>
<evidence type="ECO:0000259" key="6">
    <source>
        <dbReference type="PROSITE" id="PS51352"/>
    </source>
</evidence>
<dbReference type="Pfam" id="PF13462">
    <property type="entry name" value="Thioredoxin_4"/>
    <property type="match status" value="1"/>
</dbReference>
<reference evidence="7 8" key="1">
    <citation type="journal article" date="2016" name="Nat. Commun.">
        <title>Thousands of microbial genomes shed light on interconnected biogeochemical processes in an aquifer system.</title>
        <authorList>
            <person name="Anantharaman K."/>
            <person name="Brown C.T."/>
            <person name="Hug L.A."/>
            <person name="Sharon I."/>
            <person name="Castelle C.J."/>
            <person name="Probst A.J."/>
            <person name="Thomas B.C."/>
            <person name="Singh A."/>
            <person name="Wilkins M.J."/>
            <person name="Karaoz U."/>
            <person name="Brodie E.L."/>
            <person name="Williams K.H."/>
            <person name="Hubbard S.S."/>
            <person name="Banfield J.F."/>
        </authorList>
    </citation>
    <scope>NUCLEOTIDE SEQUENCE [LARGE SCALE GENOMIC DNA]</scope>
</reference>
<evidence type="ECO:0000256" key="5">
    <source>
        <dbReference type="ARBA" id="ARBA00023284"/>
    </source>
</evidence>
<gene>
    <name evidence="7" type="ORF">A2909_01890</name>
</gene>